<evidence type="ECO:0000313" key="1">
    <source>
        <dbReference type="EMBL" id="TJY62782.1"/>
    </source>
</evidence>
<dbReference type="Proteomes" id="UP000309872">
    <property type="component" value="Unassembled WGS sequence"/>
</dbReference>
<proteinExistence type="predicted"/>
<reference evidence="1 2" key="1">
    <citation type="submission" date="2019-04" db="EMBL/GenBank/DDBJ databases">
        <title>Sphingobacterium olei sp. nov., isolated from oil-contaminated soil.</title>
        <authorList>
            <person name="Liu B."/>
        </authorList>
    </citation>
    <scope>NUCLEOTIDE SEQUENCE [LARGE SCALE GENOMIC DNA]</scope>
    <source>
        <strain evidence="1 2">Y3L14</strain>
    </source>
</reference>
<dbReference type="AlphaFoldDB" id="A0A4U0GY44"/>
<name>A0A4U0GY44_9SPHI</name>
<sequence>MRNYFLLCLFISMNLVSYGKGIDVKVEKIPCKEEYDGFYLKITIQKGNNIWVRNTNNYHMEALYDSKLTYNDRLEVVEALLPCLNDYTLSCKKVDRYYVNSFQIEYQGMPIPKSKRYNIAVDAMFAINRLFYHAYLHKVSTYPVLFDSSSMQEVNENPKSLQKMANIYREWLAERSLTKATNTLDLILDDLKYFNKGVVKWWDMMIVSMGIRDSII</sequence>
<keyword evidence="2" id="KW-1185">Reference proteome</keyword>
<dbReference type="OrthoDB" id="713916at2"/>
<organism evidence="1 2">
    <name type="scientific">Sphingobacterium alkalisoli</name>
    <dbReference type="NCBI Taxonomy" id="1874115"/>
    <lineage>
        <taxon>Bacteria</taxon>
        <taxon>Pseudomonadati</taxon>
        <taxon>Bacteroidota</taxon>
        <taxon>Sphingobacteriia</taxon>
        <taxon>Sphingobacteriales</taxon>
        <taxon>Sphingobacteriaceae</taxon>
        <taxon>Sphingobacterium</taxon>
    </lineage>
</organism>
<evidence type="ECO:0000313" key="2">
    <source>
        <dbReference type="Proteomes" id="UP000309872"/>
    </source>
</evidence>
<dbReference type="EMBL" id="SUKA01000007">
    <property type="protein sequence ID" value="TJY62782.1"/>
    <property type="molecule type" value="Genomic_DNA"/>
</dbReference>
<protein>
    <submittedName>
        <fullName evidence="1">Uncharacterized protein</fullName>
    </submittedName>
</protein>
<dbReference type="RefSeq" id="WP_136822569.1">
    <property type="nucleotide sequence ID" value="NZ_BMJX01000007.1"/>
</dbReference>
<comment type="caution">
    <text evidence="1">The sequence shown here is derived from an EMBL/GenBank/DDBJ whole genome shotgun (WGS) entry which is preliminary data.</text>
</comment>
<accession>A0A4U0GY44</accession>
<gene>
    <name evidence="1" type="ORF">FAZ19_20150</name>
</gene>